<dbReference type="AlphaFoldDB" id="A0A9P0HB77"/>
<dbReference type="OrthoDB" id="5817051at2759"/>
<protein>
    <submittedName>
        <fullName evidence="1">Uncharacterized protein</fullName>
    </submittedName>
</protein>
<keyword evidence="2" id="KW-1185">Reference proteome</keyword>
<sequence>MPLYSPTKLQFHLSKMAKADIDVYVRCACKRADCPGLWYVEGGRWRGSECYKEKMNSCFPPLAALSLHGLPQPKPEKIEVLQDLDLYYIKQIAHSLKTEPKENFKTSDF</sequence>
<organism evidence="1 2">
    <name type="scientific">Nezara viridula</name>
    <name type="common">Southern green stink bug</name>
    <name type="synonym">Cimex viridulus</name>
    <dbReference type="NCBI Taxonomy" id="85310"/>
    <lineage>
        <taxon>Eukaryota</taxon>
        <taxon>Metazoa</taxon>
        <taxon>Ecdysozoa</taxon>
        <taxon>Arthropoda</taxon>
        <taxon>Hexapoda</taxon>
        <taxon>Insecta</taxon>
        <taxon>Pterygota</taxon>
        <taxon>Neoptera</taxon>
        <taxon>Paraneoptera</taxon>
        <taxon>Hemiptera</taxon>
        <taxon>Heteroptera</taxon>
        <taxon>Panheteroptera</taxon>
        <taxon>Pentatomomorpha</taxon>
        <taxon>Pentatomoidea</taxon>
        <taxon>Pentatomidae</taxon>
        <taxon>Pentatominae</taxon>
        <taxon>Nezara</taxon>
    </lineage>
</organism>
<evidence type="ECO:0000313" key="2">
    <source>
        <dbReference type="Proteomes" id="UP001152798"/>
    </source>
</evidence>
<proteinExistence type="predicted"/>
<name>A0A9P0HB77_NEZVI</name>
<gene>
    <name evidence="1" type="ORF">NEZAVI_LOCUS8569</name>
</gene>
<reference evidence="1" key="1">
    <citation type="submission" date="2022-01" db="EMBL/GenBank/DDBJ databases">
        <authorList>
            <person name="King R."/>
        </authorList>
    </citation>
    <scope>NUCLEOTIDE SEQUENCE</scope>
</reference>
<dbReference type="Proteomes" id="UP001152798">
    <property type="component" value="Chromosome 4"/>
</dbReference>
<accession>A0A9P0HB77</accession>
<dbReference type="EMBL" id="OV725080">
    <property type="protein sequence ID" value="CAH1399030.1"/>
    <property type="molecule type" value="Genomic_DNA"/>
</dbReference>
<evidence type="ECO:0000313" key="1">
    <source>
        <dbReference type="EMBL" id="CAH1399030.1"/>
    </source>
</evidence>